<sequence length="720" mass="79768">MPQNISFMELPKKTEPRAPDASQGNLRGTKLWDEISGFYKAMQKPAFGKISNAWDLQLSPKGDILSFTGSYWNKPDDSSDELNGTPMARICLVSVTSKELQMITHGPNNDKLARWSPDGQRLLFLSDRSLKGIFQPYILNRAGFGEAELVVDVKGKSVEYAEWSPDGNRILLGIAGLSADKAAAGQIGGSGKVGGADGRSSADSWLPSVSTRPQENEWRRLWIFDLTSKNLTRLDSIARNHWEAAWCGNQRLITISSAHPGEESWYLSDVEVIDVTKEQPERSSIQRYEIDGKVRQFGSPVASADGKTVAFVRCLASDRGVIAGDIYVARLSEPGKQHNAFRIDIDHTDVTFLKLLDSNTLIYTGISDIRFTVGKVDLQWQNTELEHFKSEEVFQSSEGCADPYYPKVAASVGSTGQAVFALILQSRLRPPEIGMVENRAFSKIYSFDHPGFEWLRSKVGKSTKVSWKSSDGLEIHGILDLPTVRMGEQYPLILHVHGGPVFSWQNTWTGWNPLQILVARGYAVLSTNPRGSSGRGQTFAETVLGDVGGMETQDHLSGIDYLIETGVADPHRIGVMGGSHGGFMASWIVSQDPRFKACVPLAAVTDWHSQHFTTNIRDFDLLFLGENPYKIEKGSQYLTRSPITFASKIKTPVLQLAGEVDFCVDQSQAKEFHNALLENDVESVLVIYPGEGHGVRKFPAIVDLQVRTVAWFEKWMPAHT</sequence>
<keyword evidence="3" id="KW-0645">Protease</keyword>
<feature type="region of interest" description="Disordered" evidence="5">
    <location>
        <begin position="190"/>
        <end position="209"/>
    </location>
</feature>
<dbReference type="PANTHER" id="PTHR42776">
    <property type="entry name" value="SERINE PEPTIDASE S9 FAMILY MEMBER"/>
    <property type="match status" value="1"/>
</dbReference>
<evidence type="ECO:0000256" key="3">
    <source>
        <dbReference type="ARBA" id="ARBA00022825"/>
    </source>
</evidence>
<evidence type="ECO:0000256" key="1">
    <source>
        <dbReference type="ARBA" id="ARBA00010040"/>
    </source>
</evidence>
<dbReference type="GO" id="GO:0004252">
    <property type="term" value="F:serine-type endopeptidase activity"/>
    <property type="evidence" value="ECO:0007669"/>
    <property type="project" value="TreeGrafter"/>
</dbReference>
<evidence type="ECO:0000256" key="2">
    <source>
        <dbReference type="ARBA" id="ARBA00022801"/>
    </source>
</evidence>
<dbReference type="Gene3D" id="3.40.50.1820">
    <property type="entry name" value="alpha/beta hydrolase"/>
    <property type="match status" value="1"/>
</dbReference>
<keyword evidence="2" id="KW-0378">Hydrolase</keyword>
<dbReference type="InterPro" id="IPR029058">
    <property type="entry name" value="AB_hydrolase_fold"/>
</dbReference>
<comment type="similarity">
    <text evidence="1">Belongs to the peptidase S9C family.</text>
</comment>
<dbReference type="Gene3D" id="2.120.10.30">
    <property type="entry name" value="TolB, C-terminal domain"/>
    <property type="match status" value="2"/>
</dbReference>
<feature type="region of interest" description="Disordered" evidence="5">
    <location>
        <begin position="1"/>
        <end position="25"/>
    </location>
</feature>
<dbReference type="AlphaFoldDB" id="A0A8H3I7F2"/>
<dbReference type="InterPro" id="IPR011659">
    <property type="entry name" value="WD40"/>
</dbReference>
<dbReference type="Proteomes" id="UP000664169">
    <property type="component" value="Unassembled WGS sequence"/>
</dbReference>
<dbReference type="EMBL" id="CAJPDQ010000012">
    <property type="protein sequence ID" value="CAF9917707.1"/>
    <property type="molecule type" value="Genomic_DNA"/>
</dbReference>
<dbReference type="SUPFAM" id="SSF53474">
    <property type="entry name" value="alpha/beta-Hydrolases"/>
    <property type="match status" value="1"/>
</dbReference>
<protein>
    <recommendedName>
        <fullName evidence="4">Dipeptidyl-peptidase V</fullName>
    </recommendedName>
</protein>
<dbReference type="SUPFAM" id="SSF82171">
    <property type="entry name" value="DPP6 N-terminal domain-like"/>
    <property type="match status" value="1"/>
</dbReference>
<dbReference type="GO" id="GO:0006508">
    <property type="term" value="P:proteolysis"/>
    <property type="evidence" value="ECO:0007669"/>
    <property type="project" value="InterPro"/>
</dbReference>
<dbReference type="Pfam" id="PF00326">
    <property type="entry name" value="Peptidase_S9"/>
    <property type="match status" value="1"/>
</dbReference>
<keyword evidence="3" id="KW-0720">Serine protease</keyword>
<name>A0A8H3I7F2_9LECA</name>
<keyword evidence="8" id="KW-1185">Reference proteome</keyword>
<evidence type="ECO:0000256" key="5">
    <source>
        <dbReference type="SAM" id="MobiDB-lite"/>
    </source>
</evidence>
<comment type="caution">
    <text evidence="7">The sequence shown here is derived from an EMBL/GenBank/DDBJ whole genome shotgun (WGS) entry which is preliminary data.</text>
</comment>
<organism evidence="7 8">
    <name type="scientific">Gomphillus americanus</name>
    <dbReference type="NCBI Taxonomy" id="1940652"/>
    <lineage>
        <taxon>Eukaryota</taxon>
        <taxon>Fungi</taxon>
        <taxon>Dikarya</taxon>
        <taxon>Ascomycota</taxon>
        <taxon>Pezizomycotina</taxon>
        <taxon>Lecanoromycetes</taxon>
        <taxon>OSLEUM clade</taxon>
        <taxon>Ostropomycetidae</taxon>
        <taxon>Ostropales</taxon>
        <taxon>Graphidaceae</taxon>
        <taxon>Gomphilloideae</taxon>
        <taxon>Gomphillus</taxon>
    </lineage>
</organism>
<evidence type="ECO:0000313" key="8">
    <source>
        <dbReference type="Proteomes" id="UP000664169"/>
    </source>
</evidence>
<proteinExistence type="inferred from homology"/>
<evidence type="ECO:0000313" key="7">
    <source>
        <dbReference type="EMBL" id="CAF9917707.1"/>
    </source>
</evidence>
<accession>A0A8H3I7F2</accession>
<gene>
    <name evidence="7" type="ORF">GOMPHAMPRED_001356</name>
</gene>
<feature type="domain" description="Peptidase S9 prolyl oligopeptidase catalytic" evidence="6">
    <location>
        <begin position="514"/>
        <end position="716"/>
    </location>
</feature>
<dbReference type="OrthoDB" id="43744at2759"/>
<dbReference type="PANTHER" id="PTHR42776:SF4">
    <property type="entry name" value="ACYLAMINO-ACID-RELEASING ENZYME"/>
    <property type="match status" value="1"/>
</dbReference>
<evidence type="ECO:0000256" key="4">
    <source>
        <dbReference type="ARBA" id="ARBA00032829"/>
    </source>
</evidence>
<reference evidence="7" key="1">
    <citation type="submission" date="2021-03" db="EMBL/GenBank/DDBJ databases">
        <authorList>
            <person name="Tagirdzhanova G."/>
        </authorList>
    </citation>
    <scope>NUCLEOTIDE SEQUENCE</scope>
</reference>
<dbReference type="InterPro" id="IPR011042">
    <property type="entry name" value="6-blade_b-propeller_TolB-like"/>
</dbReference>
<dbReference type="Pfam" id="PF07676">
    <property type="entry name" value="PD40"/>
    <property type="match status" value="1"/>
</dbReference>
<dbReference type="InterPro" id="IPR001375">
    <property type="entry name" value="Peptidase_S9_cat"/>
</dbReference>
<evidence type="ECO:0000259" key="6">
    <source>
        <dbReference type="Pfam" id="PF00326"/>
    </source>
</evidence>